<evidence type="ECO:0000313" key="2">
    <source>
        <dbReference type="EMBL" id="JAQ00836.1"/>
    </source>
</evidence>
<feature type="domain" description="Stress-response A/B barrel" evidence="1">
    <location>
        <begin position="38"/>
        <end position="140"/>
    </location>
</feature>
<dbReference type="InterPro" id="IPR011008">
    <property type="entry name" value="Dimeric_a/b-barrel"/>
</dbReference>
<dbReference type="EMBL" id="GDHC01017793">
    <property type="protein sequence ID" value="JAQ00836.1"/>
    <property type="molecule type" value="Transcribed_RNA"/>
</dbReference>
<feature type="non-terminal residue" evidence="2">
    <location>
        <position position="1"/>
    </location>
</feature>
<dbReference type="SMART" id="SM00886">
    <property type="entry name" value="Dabb"/>
    <property type="match status" value="1"/>
</dbReference>
<gene>
    <name evidence="2" type="ORF">g.93693</name>
</gene>
<dbReference type="AlphaFoldDB" id="A0A146L0E2"/>
<dbReference type="InterPro" id="IPR013097">
    <property type="entry name" value="Dabb"/>
</dbReference>
<dbReference type="PROSITE" id="PS51502">
    <property type="entry name" value="S_R_A_B_BARREL"/>
    <property type="match status" value="1"/>
</dbReference>
<accession>A0A146L0E2</accession>
<organism evidence="2">
    <name type="scientific">Lygus hesperus</name>
    <name type="common">Western plant bug</name>
    <dbReference type="NCBI Taxonomy" id="30085"/>
    <lineage>
        <taxon>Eukaryota</taxon>
        <taxon>Metazoa</taxon>
        <taxon>Ecdysozoa</taxon>
        <taxon>Arthropoda</taxon>
        <taxon>Hexapoda</taxon>
        <taxon>Insecta</taxon>
        <taxon>Pterygota</taxon>
        <taxon>Neoptera</taxon>
        <taxon>Paraneoptera</taxon>
        <taxon>Hemiptera</taxon>
        <taxon>Heteroptera</taxon>
        <taxon>Panheteroptera</taxon>
        <taxon>Cimicomorpha</taxon>
        <taxon>Miridae</taxon>
        <taxon>Mirini</taxon>
        <taxon>Lygus</taxon>
    </lineage>
</organism>
<name>A0A146L0E2_LYGHE</name>
<proteinExistence type="predicted"/>
<protein>
    <recommendedName>
        <fullName evidence="1">Stress-response A/B barrel domain-containing protein</fullName>
    </recommendedName>
</protein>
<dbReference type="Gene3D" id="3.30.70.100">
    <property type="match status" value="1"/>
</dbReference>
<evidence type="ECO:0000259" key="1">
    <source>
        <dbReference type="PROSITE" id="PS51502"/>
    </source>
</evidence>
<reference evidence="2" key="1">
    <citation type="journal article" date="2016" name="Gigascience">
        <title>De novo construction of an expanded transcriptome assembly for the western tarnished plant bug, Lygus hesperus.</title>
        <authorList>
            <person name="Tassone E.E."/>
            <person name="Geib S.M."/>
            <person name="Hall B."/>
            <person name="Fabrick J.A."/>
            <person name="Brent C.S."/>
            <person name="Hull J.J."/>
        </authorList>
    </citation>
    <scope>NUCLEOTIDE SEQUENCE</scope>
</reference>
<dbReference type="PANTHER" id="PTHR37832:SF1">
    <property type="entry name" value="STRESS-RESPONSE A_B BARREL DOMAIN-CONTAINING PROTEIN"/>
    <property type="match status" value="1"/>
</dbReference>
<dbReference type="PANTHER" id="PTHR37832">
    <property type="entry name" value="BLL2683 PROTEIN"/>
    <property type="match status" value="1"/>
</dbReference>
<dbReference type="Pfam" id="PF07876">
    <property type="entry name" value="Dabb"/>
    <property type="match status" value="1"/>
</dbReference>
<dbReference type="SUPFAM" id="SSF54909">
    <property type="entry name" value="Dimeric alpha+beta barrel"/>
    <property type="match status" value="1"/>
</dbReference>
<sequence length="142" mass="16365">SFCTLLPSLLAYHTYNYNKLIVTPDFFDGSSTQVVMAIIHVVLFHFDLVKYAQEFEPDEVQKYLADLANAIPGVLEMHFNEKNISPFEGYVDFSKNYTHLLVSKHVDGAALKMYSEDPAHLQIVERFKKCFVEPPLRMDMNI</sequence>